<evidence type="ECO:0000313" key="2">
    <source>
        <dbReference type="Proteomes" id="UP000774326"/>
    </source>
</evidence>
<organism evidence="1 2">
    <name type="scientific">Wickerhamomyces pijperi</name>
    <name type="common">Yeast</name>
    <name type="synonym">Pichia pijperi</name>
    <dbReference type="NCBI Taxonomy" id="599730"/>
    <lineage>
        <taxon>Eukaryota</taxon>
        <taxon>Fungi</taxon>
        <taxon>Dikarya</taxon>
        <taxon>Ascomycota</taxon>
        <taxon>Saccharomycotina</taxon>
        <taxon>Saccharomycetes</taxon>
        <taxon>Phaffomycetales</taxon>
        <taxon>Wickerhamomycetaceae</taxon>
        <taxon>Wickerhamomyces</taxon>
    </lineage>
</organism>
<dbReference type="AlphaFoldDB" id="A0A9P8Q1Y6"/>
<comment type="caution">
    <text evidence="1">The sequence shown here is derived from an EMBL/GenBank/DDBJ whole genome shotgun (WGS) entry which is preliminary data.</text>
</comment>
<protein>
    <submittedName>
        <fullName evidence="1">Uncharacterized protein</fullName>
    </submittedName>
</protein>
<keyword evidence="2" id="KW-1185">Reference proteome</keyword>
<dbReference type="Proteomes" id="UP000774326">
    <property type="component" value="Unassembled WGS sequence"/>
</dbReference>
<gene>
    <name evidence="1" type="ORF">WICPIJ_007745</name>
</gene>
<accession>A0A9P8Q1Y6</accession>
<evidence type="ECO:0000313" key="1">
    <source>
        <dbReference type="EMBL" id="KAH3681284.1"/>
    </source>
</evidence>
<sequence>MTSLSTCWLVGMNEPAIRVPMRGPGPEVTKNRNNLSSEPLIPNICPMHAGNRENRGQMKNPNTTQNPANKPMFSVLIAGIHMANIKAPESKTQTVNTLIRPNLSATIAGIIRPGAPMKLYIIVMYGVIRLFGPMVVAKRSR</sequence>
<reference evidence="1" key="2">
    <citation type="submission" date="2021-01" db="EMBL/GenBank/DDBJ databases">
        <authorList>
            <person name="Schikora-Tamarit M.A."/>
        </authorList>
    </citation>
    <scope>NUCLEOTIDE SEQUENCE</scope>
    <source>
        <strain evidence="1">CBS2887</strain>
    </source>
</reference>
<name>A0A9P8Q1Y6_WICPI</name>
<dbReference type="EMBL" id="JAEUBG010004491">
    <property type="protein sequence ID" value="KAH3681284.1"/>
    <property type="molecule type" value="Genomic_DNA"/>
</dbReference>
<reference evidence="1" key="1">
    <citation type="journal article" date="2021" name="Open Biol.">
        <title>Shared evolutionary footprints suggest mitochondrial oxidative damage underlies multiple complex I losses in fungi.</title>
        <authorList>
            <person name="Schikora-Tamarit M.A."/>
            <person name="Marcet-Houben M."/>
            <person name="Nosek J."/>
            <person name="Gabaldon T."/>
        </authorList>
    </citation>
    <scope>NUCLEOTIDE SEQUENCE</scope>
    <source>
        <strain evidence="1">CBS2887</strain>
    </source>
</reference>
<proteinExistence type="predicted"/>